<dbReference type="Proteomes" id="UP000006753">
    <property type="component" value="Unassembled WGS sequence"/>
</dbReference>
<name>K1W7C9_MARBU</name>
<evidence type="ECO:0000313" key="2">
    <source>
        <dbReference type="EMBL" id="EKD12975.1"/>
    </source>
</evidence>
<dbReference type="KEGG" id="mbe:MBM_08929"/>
<reference evidence="2 3" key="1">
    <citation type="journal article" date="2012" name="BMC Genomics">
        <title>Sequencing the genome of Marssonina brunnea reveals fungus-poplar co-evolution.</title>
        <authorList>
            <person name="Zhu S."/>
            <person name="Cao Y.-Z."/>
            <person name="Jiang C."/>
            <person name="Tan B.-Y."/>
            <person name="Wang Z."/>
            <person name="Feng S."/>
            <person name="Zhang L."/>
            <person name="Su X.-H."/>
            <person name="Brejova B."/>
            <person name="Vinar T."/>
            <person name="Xu M."/>
            <person name="Wang M.-X."/>
            <person name="Zhang S.-G."/>
            <person name="Huang M.-R."/>
            <person name="Wu R."/>
            <person name="Zhou Y."/>
        </authorList>
    </citation>
    <scope>NUCLEOTIDE SEQUENCE [LARGE SCALE GENOMIC DNA]</scope>
    <source>
        <strain evidence="2 3">MB_m1</strain>
    </source>
</reference>
<dbReference type="EMBL" id="JH921453">
    <property type="protein sequence ID" value="EKD12975.1"/>
    <property type="molecule type" value="Genomic_DNA"/>
</dbReference>
<evidence type="ECO:0000256" key="1">
    <source>
        <dbReference type="SAM" id="MobiDB-lite"/>
    </source>
</evidence>
<sequence length="102" mass="11772">MNTKQKTQSIINYIEKEKIDEGELNKKELEEGELDKEELEEGELEEGEIEEGEIKEGEIEEGEIKEKEKEAIILLLKILLLDDLYYATSSRAFIALLSSLLR</sequence>
<dbReference type="InParanoid" id="K1W7C9"/>
<organism evidence="2 3">
    <name type="scientific">Marssonina brunnea f. sp. multigermtubi (strain MB_m1)</name>
    <name type="common">Marssonina leaf spot fungus</name>
    <dbReference type="NCBI Taxonomy" id="1072389"/>
    <lineage>
        <taxon>Eukaryota</taxon>
        <taxon>Fungi</taxon>
        <taxon>Dikarya</taxon>
        <taxon>Ascomycota</taxon>
        <taxon>Pezizomycotina</taxon>
        <taxon>Leotiomycetes</taxon>
        <taxon>Helotiales</taxon>
        <taxon>Drepanopezizaceae</taxon>
        <taxon>Drepanopeziza</taxon>
    </lineage>
</organism>
<feature type="compositionally biased region" description="Basic and acidic residues" evidence="1">
    <location>
        <begin position="52"/>
        <end position="61"/>
    </location>
</feature>
<dbReference type="AlphaFoldDB" id="K1W7C9"/>
<dbReference type="HOGENOM" id="CLU_2278066_0_0_1"/>
<protein>
    <submittedName>
        <fullName evidence="2">Uncharacterized protein</fullName>
    </submittedName>
</protein>
<evidence type="ECO:0000313" key="3">
    <source>
        <dbReference type="Proteomes" id="UP000006753"/>
    </source>
</evidence>
<feature type="compositionally biased region" description="Acidic residues" evidence="1">
    <location>
        <begin position="30"/>
        <end position="51"/>
    </location>
</feature>
<gene>
    <name evidence="2" type="ORF">MBM_08929</name>
</gene>
<feature type="region of interest" description="Disordered" evidence="1">
    <location>
        <begin position="22"/>
        <end position="61"/>
    </location>
</feature>
<proteinExistence type="predicted"/>
<accession>K1W7C9</accession>
<keyword evidence="3" id="KW-1185">Reference proteome</keyword>